<gene>
    <name evidence="1" type="ORF">UFOPK3376_01495</name>
</gene>
<accession>A0A6J7EHV5</accession>
<name>A0A6J7EHV5_9ZZZZ</name>
<organism evidence="1">
    <name type="scientific">freshwater metagenome</name>
    <dbReference type="NCBI Taxonomy" id="449393"/>
    <lineage>
        <taxon>unclassified sequences</taxon>
        <taxon>metagenomes</taxon>
        <taxon>ecological metagenomes</taxon>
    </lineage>
</organism>
<sequence length="118" mass="12851">MSFGQQSGPPASNKQIALLQELLNNDGFDFATARHRYGLTQRQARGKFTIGEAAELIERLTNAAESGEDGGVPHFDDPAAVKAQQRIDVQRDSLLRGIPAEVLADELERRGWAVIPPA</sequence>
<proteinExistence type="predicted"/>
<protein>
    <submittedName>
        <fullName evidence="1">Unannotated protein</fullName>
    </submittedName>
</protein>
<dbReference type="AlphaFoldDB" id="A0A6J7EHV5"/>
<dbReference type="EMBL" id="CAFBLP010000034">
    <property type="protein sequence ID" value="CAB4880684.1"/>
    <property type="molecule type" value="Genomic_DNA"/>
</dbReference>
<evidence type="ECO:0000313" key="1">
    <source>
        <dbReference type="EMBL" id="CAB4880684.1"/>
    </source>
</evidence>
<reference evidence="1" key="1">
    <citation type="submission" date="2020-05" db="EMBL/GenBank/DDBJ databases">
        <authorList>
            <person name="Chiriac C."/>
            <person name="Salcher M."/>
            <person name="Ghai R."/>
            <person name="Kavagutti S V."/>
        </authorList>
    </citation>
    <scope>NUCLEOTIDE SEQUENCE</scope>
</reference>